<organism evidence="1 2">
    <name type="scientific">Candidatus Epulonipiscium fishelsonii</name>
    <dbReference type="NCBI Taxonomy" id="77094"/>
    <lineage>
        <taxon>Bacteria</taxon>
        <taxon>Bacillati</taxon>
        <taxon>Bacillota</taxon>
        <taxon>Clostridia</taxon>
        <taxon>Lachnospirales</taxon>
        <taxon>Lachnospiraceae</taxon>
        <taxon>Candidatus Epulonipiscium</taxon>
    </lineage>
</organism>
<keyword evidence="2" id="KW-1185">Reference proteome</keyword>
<name>A0ACC8X8G3_9FIRM</name>
<protein>
    <submittedName>
        <fullName evidence="1">Uncharacterized protein</fullName>
    </submittedName>
</protein>
<sequence length="195" mass="21989">MTDIILKDVCKAYQQTIVLENFNHIFKSGERYYLKGSSGAGKTTLLRILMDLETIDSGKILNLSSYKTSAVFQEYRLVEELSSLRNISFVTGKSDDLIISYLNKFGLNGFEFAPVKQLSGGMKQRVSIIRAILIPSDLLLLDEPFKGLDETIKNIIIDEMLVLLKDKTVILTTHLAEEVTKLNIQNVIELDVDKI</sequence>
<proteinExistence type="predicted"/>
<dbReference type="Proteomes" id="UP000188605">
    <property type="component" value="Unassembled WGS sequence"/>
</dbReference>
<gene>
    <name evidence="1" type="ORF">AN396_11235</name>
</gene>
<comment type="caution">
    <text evidence="1">The sequence shown here is derived from an EMBL/GenBank/DDBJ whole genome shotgun (WGS) entry which is preliminary data.</text>
</comment>
<accession>A0ACC8X8G3</accession>
<dbReference type="EMBL" id="LJDB01000092">
    <property type="protein sequence ID" value="ONI38233.1"/>
    <property type="molecule type" value="Genomic_DNA"/>
</dbReference>
<evidence type="ECO:0000313" key="2">
    <source>
        <dbReference type="Proteomes" id="UP000188605"/>
    </source>
</evidence>
<reference evidence="1" key="1">
    <citation type="submission" date="2016-08" db="EMBL/GenBank/DDBJ databases">
        <authorList>
            <person name="Ngugi D.K."/>
            <person name="Miyake S."/>
            <person name="Stingl U."/>
        </authorList>
    </citation>
    <scope>NUCLEOTIDE SEQUENCE</scope>
    <source>
        <strain evidence="1">SCG-B11WGA-EpuloA1</strain>
    </source>
</reference>
<evidence type="ECO:0000313" key="1">
    <source>
        <dbReference type="EMBL" id="ONI38233.1"/>
    </source>
</evidence>